<evidence type="ECO:0000313" key="2">
    <source>
        <dbReference type="Proteomes" id="UP000247569"/>
    </source>
</evidence>
<accession>A0A318KA41</accession>
<gene>
    <name evidence="1" type="ORF">DFR70_103414</name>
</gene>
<comment type="caution">
    <text evidence="1">The sequence shown here is derived from an EMBL/GenBank/DDBJ whole genome shotgun (WGS) entry which is preliminary data.</text>
</comment>
<reference evidence="1 2" key="1">
    <citation type="submission" date="2018-05" db="EMBL/GenBank/DDBJ databases">
        <title>Genomic Encyclopedia of Type Strains, Phase IV (KMG-IV): sequencing the most valuable type-strain genomes for metagenomic binning, comparative biology and taxonomic classification.</title>
        <authorList>
            <person name="Goeker M."/>
        </authorList>
    </citation>
    <scope>NUCLEOTIDE SEQUENCE [LARGE SCALE GENOMIC DNA]</scope>
    <source>
        <strain evidence="1 2">DSM 44704</strain>
    </source>
</reference>
<dbReference type="SUPFAM" id="SSF47598">
    <property type="entry name" value="Ribbon-helix-helix"/>
    <property type="match status" value="1"/>
</dbReference>
<protein>
    <recommendedName>
        <fullName evidence="3">Ribbon-helix-helix CopG family protein</fullName>
    </recommendedName>
</protein>
<dbReference type="InterPro" id="IPR045944">
    <property type="entry name" value="DUF6364"/>
</dbReference>
<dbReference type="AlphaFoldDB" id="A0A318KA41"/>
<organism evidence="1 2">
    <name type="scientific">Nocardia tenerifensis</name>
    <dbReference type="NCBI Taxonomy" id="228006"/>
    <lineage>
        <taxon>Bacteria</taxon>
        <taxon>Bacillati</taxon>
        <taxon>Actinomycetota</taxon>
        <taxon>Actinomycetes</taxon>
        <taxon>Mycobacteriales</taxon>
        <taxon>Nocardiaceae</taxon>
        <taxon>Nocardia</taxon>
    </lineage>
</organism>
<evidence type="ECO:0008006" key="3">
    <source>
        <dbReference type="Google" id="ProtNLM"/>
    </source>
</evidence>
<name>A0A318KA41_9NOCA</name>
<dbReference type="EMBL" id="QJKF01000003">
    <property type="protein sequence ID" value="PXX66665.1"/>
    <property type="molecule type" value="Genomic_DNA"/>
</dbReference>
<dbReference type="InterPro" id="IPR010985">
    <property type="entry name" value="Ribbon_hlx_hlx"/>
</dbReference>
<dbReference type="Proteomes" id="UP000247569">
    <property type="component" value="Unassembled WGS sequence"/>
</dbReference>
<keyword evidence="2" id="KW-1185">Reference proteome</keyword>
<dbReference type="Pfam" id="PF19891">
    <property type="entry name" value="DUF6364"/>
    <property type="match status" value="1"/>
</dbReference>
<dbReference type="GO" id="GO:0006355">
    <property type="term" value="P:regulation of DNA-templated transcription"/>
    <property type="evidence" value="ECO:0007669"/>
    <property type="project" value="InterPro"/>
</dbReference>
<evidence type="ECO:0000313" key="1">
    <source>
        <dbReference type="EMBL" id="PXX66665.1"/>
    </source>
</evidence>
<dbReference type="OrthoDB" id="3695326at2"/>
<proteinExistence type="predicted"/>
<dbReference type="RefSeq" id="WP_040731393.1">
    <property type="nucleotide sequence ID" value="NZ_QJKF01000003.1"/>
</dbReference>
<sequence length="87" mass="9491">MSKRNVTLQLDEELITEAKVVAARRGTSVSALLAQQLRELLADAARYEAAKVQALELMAKAAGRTGGSGPVTWKREDLYDRAGGRYQ</sequence>